<gene>
    <name evidence="4" type="ORF">RI129_008295</name>
</gene>
<keyword evidence="2" id="KW-0560">Oxidoreductase</keyword>
<organism evidence="4 5">
    <name type="scientific">Pyrocoelia pectoralis</name>
    <dbReference type="NCBI Taxonomy" id="417401"/>
    <lineage>
        <taxon>Eukaryota</taxon>
        <taxon>Metazoa</taxon>
        <taxon>Ecdysozoa</taxon>
        <taxon>Arthropoda</taxon>
        <taxon>Hexapoda</taxon>
        <taxon>Insecta</taxon>
        <taxon>Pterygota</taxon>
        <taxon>Neoptera</taxon>
        <taxon>Endopterygota</taxon>
        <taxon>Coleoptera</taxon>
        <taxon>Polyphaga</taxon>
        <taxon>Elateriformia</taxon>
        <taxon>Elateroidea</taxon>
        <taxon>Lampyridae</taxon>
        <taxon>Lampyrinae</taxon>
        <taxon>Pyrocoelia</taxon>
    </lineage>
</organism>
<sequence length="298" mass="31779">MNQLKIPNFSQSLDCKMEVGCKVAIVNGGISGIGLAAASQLLCAGARNVAVTGDDLSAGKSAEKFLNDTYGSGKAMFIHCNINCTSQFEGTFFYSTYKEINDNLSDAFRIAHGVYKKLDIVVNTAGIVDGAHWEREIVTNIIGTIRGTLLAYHYVGRQGVGKGGVVINVAGINGVDPLPPAPTLSAAQHAIVGLSKSFGSEIHTGKSGVRVVCFCPGFTSTNFMKNPSNKAMTDILGKELESFINNAKKQGPDPCGHSIVHLIKYGENGSVWVCEGAKLFSLQIPHRKCYSTLIAQYL</sequence>
<reference evidence="4 5" key="1">
    <citation type="journal article" date="2024" name="Insects">
        <title>An Improved Chromosome-Level Genome Assembly of the Firefly Pyrocoelia pectoralis.</title>
        <authorList>
            <person name="Fu X."/>
            <person name="Meyer-Rochow V.B."/>
            <person name="Ballantyne L."/>
            <person name="Zhu X."/>
        </authorList>
    </citation>
    <scope>NUCLEOTIDE SEQUENCE [LARGE SCALE GENOMIC DNA]</scope>
    <source>
        <strain evidence="4">XCY_ONT2</strain>
    </source>
</reference>
<dbReference type="Pfam" id="PF00106">
    <property type="entry name" value="adh_short"/>
    <property type="match status" value="1"/>
</dbReference>
<evidence type="ECO:0000313" key="5">
    <source>
        <dbReference type="Proteomes" id="UP001329430"/>
    </source>
</evidence>
<dbReference type="PRINTS" id="PR00080">
    <property type="entry name" value="SDRFAMILY"/>
</dbReference>
<comment type="caution">
    <text evidence="4">The sequence shown here is derived from an EMBL/GenBank/DDBJ whole genome shotgun (WGS) entry which is preliminary data.</text>
</comment>
<dbReference type="Gene3D" id="3.40.50.720">
    <property type="entry name" value="NAD(P)-binding Rossmann-like Domain"/>
    <property type="match status" value="1"/>
</dbReference>
<evidence type="ECO:0000313" key="4">
    <source>
        <dbReference type="EMBL" id="KAK5642128.1"/>
    </source>
</evidence>
<dbReference type="PRINTS" id="PR00081">
    <property type="entry name" value="GDHRDH"/>
</dbReference>
<comment type="similarity">
    <text evidence="1 3">Belongs to the short-chain dehydrogenases/reductases (SDR) family.</text>
</comment>
<accession>A0AAN7ZK35</accession>
<dbReference type="AlphaFoldDB" id="A0AAN7ZK35"/>
<dbReference type="SUPFAM" id="SSF51735">
    <property type="entry name" value="NAD(P)-binding Rossmann-fold domains"/>
    <property type="match status" value="1"/>
</dbReference>
<protein>
    <submittedName>
        <fullName evidence="4">Uncharacterized protein</fullName>
    </submittedName>
</protein>
<dbReference type="PANTHER" id="PTHR44229">
    <property type="entry name" value="15-HYDROXYPROSTAGLANDIN DEHYDROGENASE [NAD(+)]"/>
    <property type="match status" value="1"/>
</dbReference>
<dbReference type="GO" id="GO:0005737">
    <property type="term" value="C:cytoplasm"/>
    <property type="evidence" value="ECO:0007669"/>
    <property type="project" value="TreeGrafter"/>
</dbReference>
<dbReference type="InterPro" id="IPR036291">
    <property type="entry name" value="NAD(P)-bd_dom_sf"/>
</dbReference>
<evidence type="ECO:0000256" key="2">
    <source>
        <dbReference type="ARBA" id="ARBA00023002"/>
    </source>
</evidence>
<dbReference type="Proteomes" id="UP001329430">
    <property type="component" value="Chromosome 6"/>
</dbReference>
<proteinExistence type="inferred from homology"/>
<dbReference type="GO" id="GO:0016616">
    <property type="term" value="F:oxidoreductase activity, acting on the CH-OH group of donors, NAD or NADP as acceptor"/>
    <property type="evidence" value="ECO:0007669"/>
    <property type="project" value="TreeGrafter"/>
</dbReference>
<dbReference type="EMBL" id="JAVRBK010000006">
    <property type="protein sequence ID" value="KAK5642128.1"/>
    <property type="molecule type" value="Genomic_DNA"/>
</dbReference>
<evidence type="ECO:0000256" key="1">
    <source>
        <dbReference type="ARBA" id="ARBA00006484"/>
    </source>
</evidence>
<keyword evidence="5" id="KW-1185">Reference proteome</keyword>
<evidence type="ECO:0000256" key="3">
    <source>
        <dbReference type="RuleBase" id="RU000363"/>
    </source>
</evidence>
<dbReference type="InterPro" id="IPR002347">
    <property type="entry name" value="SDR_fam"/>
</dbReference>
<name>A0AAN7ZK35_9COLE</name>
<dbReference type="PANTHER" id="PTHR44229:SF8">
    <property type="entry name" value="ALCOHOL DEHYDROGENASE-RELATED"/>
    <property type="match status" value="1"/>
</dbReference>